<sequence>MLRAKGIALLVLAGGAAAGWALLTPPARLSPAELAAHYATPLPKPDTPLAVYHLGHSLVGRDMPAMLAQLMGEGHRHASQLGWGASLDQHWRGDVPGFAEENAHPAYRPAHEAIGGGAYDAVVLTEMVELRDAIQHHDSARALADWARLARQARGDVRLYLYETWHRLDDPSGWLARLAQDRAALWEAELLRPAMARQGVGTIHVIPAGQVLAALVTRIEAGEVPGLTRREDLFTRDAQGAPDMIHLNDLGAYVVALTHYAVLSGRPPLGLPHTLQRADGSPATPPTPAAARVMQEVVWQVVSRYAATGIAG</sequence>
<dbReference type="KEGG" id="gfu:KM031_11075"/>
<gene>
    <name evidence="1" type="ORF">KM031_11075</name>
</gene>
<proteinExistence type="predicted"/>
<dbReference type="Proteomes" id="UP000679352">
    <property type="component" value="Chromosome"/>
</dbReference>
<evidence type="ECO:0000313" key="2">
    <source>
        <dbReference type="Proteomes" id="UP000679352"/>
    </source>
</evidence>
<dbReference type="EMBL" id="CP076361">
    <property type="protein sequence ID" value="QWK89395.1"/>
    <property type="molecule type" value="Genomic_DNA"/>
</dbReference>
<dbReference type="Gene3D" id="3.40.50.1110">
    <property type="entry name" value="SGNH hydrolase"/>
    <property type="match status" value="1"/>
</dbReference>
<dbReference type="AlphaFoldDB" id="A0A975P3X4"/>
<accession>A0A975P3X4</accession>
<organism evidence="1 2">
    <name type="scientific">Gemmobacter fulvus</name>
    <dbReference type="NCBI Taxonomy" id="2840474"/>
    <lineage>
        <taxon>Bacteria</taxon>
        <taxon>Pseudomonadati</taxon>
        <taxon>Pseudomonadota</taxon>
        <taxon>Alphaproteobacteria</taxon>
        <taxon>Rhodobacterales</taxon>
        <taxon>Paracoccaceae</taxon>
        <taxon>Gemmobacter</taxon>
    </lineage>
</organism>
<protein>
    <submittedName>
        <fullName evidence="1">Uncharacterized protein</fullName>
    </submittedName>
</protein>
<name>A0A975P3X4_9RHOB</name>
<evidence type="ECO:0000313" key="1">
    <source>
        <dbReference type="EMBL" id="QWK89395.1"/>
    </source>
</evidence>
<keyword evidence="2" id="KW-1185">Reference proteome</keyword>
<reference evidence="1" key="1">
    <citation type="submission" date="2021-06" db="EMBL/GenBank/DDBJ databases">
        <title>Direct submission.</title>
        <authorList>
            <person name="Lee C.-S."/>
            <person name="Jin L."/>
        </authorList>
    </citation>
    <scope>NUCLEOTIDE SEQUENCE</scope>
    <source>
        <strain evidence="1">Con5</strain>
    </source>
</reference>
<dbReference type="GO" id="GO:0016788">
    <property type="term" value="F:hydrolase activity, acting on ester bonds"/>
    <property type="evidence" value="ECO:0007669"/>
    <property type="project" value="UniProtKB-ARBA"/>
</dbReference>
<dbReference type="InterPro" id="IPR036514">
    <property type="entry name" value="SGNH_hydro_sf"/>
</dbReference>